<sequence length="231" mass="25601">MDTRIILSFFISAVLAAAAILLATGIPVPGPAAPEEPTILAGVPDVRQAEYYSCGASSMQAVLSYWGLDAFETDLRIYLNTTPVHGTYPWDMVRVARDLGLEAEWKDNLTIADLEASIRDGVPVIIDGQRFREANKTWEESWAVGHYMVVIGVDDRSVYIEDPAILGTRLVMDRDEFVQSWHDYLAELPYGPESPKYHGIGVFIRGEAPAERPAFVTWDVPPAWVPEAPLP</sequence>
<dbReference type="EMBL" id="FNFT01000003">
    <property type="protein sequence ID" value="SDK04426.1"/>
    <property type="molecule type" value="Genomic_DNA"/>
</dbReference>
<accession>A0A1G8YNV3</accession>
<dbReference type="AlphaFoldDB" id="A0A1G8YNV3"/>
<dbReference type="PROSITE" id="PS50990">
    <property type="entry name" value="PEPTIDASE_C39"/>
    <property type="match status" value="1"/>
</dbReference>
<dbReference type="OrthoDB" id="133676at2157"/>
<gene>
    <name evidence="2" type="ORF">SAMN04488571_103117</name>
</gene>
<dbReference type="PANTHER" id="PTHR37806">
    <property type="entry name" value="LMO0724 PROTEIN"/>
    <property type="match status" value="1"/>
</dbReference>
<organism evidence="2 3">
    <name type="scientific">Methanoculleus thermophilus</name>
    <dbReference type="NCBI Taxonomy" id="2200"/>
    <lineage>
        <taxon>Archaea</taxon>
        <taxon>Methanobacteriati</taxon>
        <taxon>Methanobacteriota</taxon>
        <taxon>Stenosarchaea group</taxon>
        <taxon>Methanomicrobia</taxon>
        <taxon>Methanomicrobiales</taxon>
        <taxon>Methanomicrobiaceae</taxon>
        <taxon>Methanoculleus</taxon>
    </lineage>
</organism>
<dbReference type="GO" id="GO:0008233">
    <property type="term" value="F:peptidase activity"/>
    <property type="evidence" value="ECO:0007669"/>
    <property type="project" value="InterPro"/>
</dbReference>
<dbReference type="Gene3D" id="3.90.70.10">
    <property type="entry name" value="Cysteine proteinases"/>
    <property type="match status" value="1"/>
</dbReference>
<reference evidence="2 3" key="1">
    <citation type="submission" date="2016-10" db="EMBL/GenBank/DDBJ databases">
        <authorList>
            <person name="Varghese N."/>
            <person name="Submissions S."/>
        </authorList>
    </citation>
    <scope>NUCLEOTIDE SEQUENCE [LARGE SCALE GENOMIC DNA]</scope>
    <source>
        <strain evidence="2 3">DSM 2373</strain>
    </source>
</reference>
<dbReference type="InterPro" id="IPR005074">
    <property type="entry name" value="Peptidase_C39"/>
</dbReference>
<dbReference type="GO" id="GO:0016020">
    <property type="term" value="C:membrane"/>
    <property type="evidence" value="ECO:0007669"/>
    <property type="project" value="InterPro"/>
</dbReference>
<keyword evidence="3" id="KW-1185">Reference proteome</keyword>
<dbReference type="Pfam" id="PF13529">
    <property type="entry name" value="Peptidase_C39_2"/>
    <property type="match status" value="1"/>
</dbReference>
<dbReference type="GO" id="GO:0006508">
    <property type="term" value="P:proteolysis"/>
    <property type="evidence" value="ECO:0007669"/>
    <property type="project" value="InterPro"/>
</dbReference>
<dbReference type="Proteomes" id="UP000326500">
    <property type="component" value="Unassembled WGS sequence"/>
</dbReference>
<dbReference type="PANTHER" id="PTHR37806:SF1">
    <property type="entry name" value="PEPTIDASE C39-LIKE DOMAIN-CONTAINING PROTEIN"/>
    <property type="match status" value="1"/>
</dbReference>
<evidence type="ECO:0000313" key="3">
    <source>
        <dbReference type="Proteomes" id="UP000326500"/>
    </source>
</evidence>
<dbReference type="GO" id="GO:0005524">
    <property type="term" value="F:ATP binding"/>
    <property type="evidence" value="ECO:0007669"/>
    <property type="project" value="InterPro"/>
</dbReference>
<name>A0A1G8YNV3_9EURY</name>
<protein>
    <recommendedName>
        <fullName evidence="1">Peptidase C39 domain-containing protein</fullName>
    </recommendedName>
</protein>
<proteinExistence type="predicted"/>
<dbReference type="STRING" id="2200.GCA_001571405_00180"/>
<dbReference type="InterPro" id="IPR039564">
    <property type="entry name" value="Peptidase_C39-like"/>
</dbReference>
<feature type="domain" description="Peptidase C39" evidence="1">
    <location>
        <begin position="48"/>
        <end position="188"/>
    </location>
</feature>
<evidence type="ECO:0000313" key="2">
    <source>
        <dbReference type="EMBL" id="SDK04426.1"/>
    </source>
</evidence>
<dbReference type="RefSeq" id="WP_066954119.1">
    <property type="nucleotide sequence ID" value="NZ_BCNX01000003.1"/>
</dbReference>
<evidence type="ECO:0000259" key="1">
    <source>
        <dbReference type="PROSITE" id="PS50990"/>
    </source>
</evidence>